<dbReference type="PANTHER" id="PTHR42852">
    <property type="entry name" value="THIOL:DISULFIDE INTERCHANGE PROTEIN DSBE"/>
    <property type="match status" value="1"/>
</dbReference>
<evidence type="ECO:0000256" key="3">
    <source>
        <dbReference type="ARBA" id="ARBA00023157"/>
    </source>
</evidence>
<comment type="subcellular location">
    <subcellularLocation>
        <location evidence="1">Cell envelope</location>
    </subcellularLocation>
</comment>
<dbReference type="InterPro" id="IPR013766">
    <property type="entry name" value="Thioredoxin_domain"/>
</dbReference>
<evidence type="ECO:0000256" key="4">
    <source>
        <dbReference type="ARBA" id="ARBA00023284"/>
    </source>
</evidence>
<dbReference type="PANTHER" id="PTHR42852:SF6">
    <property type="entry name" value="THIOL:DISULFIDE INTERCHANGE PROTEIN DSBE"/>
    <property type="match status" value="1"/>
</dbReference>
<dbReference type="PROSITE" id="PS51352">
    <property type="entry name" value="THIOREDOXIN_2"/>
    <property type="match status" value="1"/>
</dbReference>
<keyword evidence="8" id="KW-1185">Reference proteome</keyword>
<evidence type="ECO:0000256" key="5">
    <source>
        <dbReference type="SAM" id="Phobius"/>
    </source>
</evidence>
<sequence length="250" mass="25752">MTERPDEPLPPKSGRGITRGRFALILAAALVAGGAVGLAGVYGMGGLARNGDASANATGPEMAVAGQSSLVDGECSSASETARRIQPLVKGEVAAFSPTLTPRRVPDLAFTDGAGKPLRLADLGGKVRLVNVWATWCAPCRKEMPALDRLQGELGGDDFGVVAVNVDTRDPQKPRDFLKETGVQHLAFYADEKAQAFQDLRSAGRGFGLPATLLVDAKGCEIGFMAGPADWAGPDALALLRAALGTAAGG</sequence>
<dbReference type="EMBL" id="JALKCH010000006">
    <property type="protein sequence ID" value="MCK0197559.1"/>
    <property type="molecule type" value="Genomic_DNA"/>
</dbReference>
<dbReference type="InterPro" id="IPR050553">
    <property type="entry name" value="Thioredoxin_ResA/DsbE_sf"/>
</dbReference>
<reference evidence="7 8" key="1">
    <citation type="submission" date="2022-04" db="EMBL/GenBank/DDBJ databases">
        <authorList>
            <person name="Grouzdev D.S."/>
            <person name="Pantiukh K.S."/>
            <person name="Krutkina M.S."/>
        </authorList>
    </citation>
    <scope>NUCLEOTIDE SEQUENCE [LARGE SCALE GENOMIC DNA]</scope>
    <source>
        <strain evidence="7 8">6x-1</strain>
    </source>
</reference>
<dbReference type="Proteomes" id="UP001203284">
    <property type="component" value="Unassembled WGS sequence"/>
</dbReference>
<name>A0ABT0DCD4_9HYPH</name>
<dbReference type="InterPro" id="IPR013740">
    <property type="entry name" value="Redoxin"/>
</dbReference>
<dbReference type="InterPro" id="IPR017937">
    <property type="entry name" value="Thioredoxin_CS"/>
</dbReference>
<dbReference type="Gene3D" id="3.40.30.10">
    <property type="entry name" value="Glutaredoxin"/>
    <property type="match status" value="1"/>
</dbReference>
<dbReference type="InterPro" id="IPR036249">
    <property type="entry name" value="Thioredoxin-like_sf"/>
</dbReference>
<dbReference type="Pfam" id="PF08534">
    <property type="entry name" value="Redoxin"/>
    <property type="match status" value="1"/>
</dbReference>
<keyword evidence="3" id="KW-1015">Disulfide bond</keyword>
<evidence type="ECO:0000256" key="1">
    <source>
        <dbReference type="ARBA" id="ARBA00004196"/>
    </source>
</evidence>
<gene>
    <name evidence="7" type="ORF">MWN34_11600</name>
</gene>
<evidence type="ECO:0000313" key="7">
    <source>
        <dbReference type="EMBL" id="MCK0197559.1"/>
    </source>
</evidence>
<keyword evidence="2" id="KW-0201">Cytochrome c-type biogenesis</keyword>
<protein>
    <submittedName>
        <fullName evidence="7">TlpA family protein disulfide reductase</fullName>
    </submittedName>
</protein>
<feature type="transmembrane region" description="Helical" evidence="5">
    <location>
        <begin position="21"/>
        <end position="44"/>
    </location>
</feature>
<feature type="domain" description="Thioredoxin" evidence="6">
    <location>
        <begin position="99"/>
        <end position="249"/>
    </location>
</feature>
<keyword evidence="5" id="KW-0812">Transmembrane</keyword>
<evidence type="ECO:0000256" key="2">
    <source>
        <dbReference type="ARBA" id="ARBA00022748"/>
    </source>
</evidence>
<dbReference type="SUPFAM" id="SSF52833">
    <property type="entry name" value="Thioredoxin-like"/>
    <property type="match status" value="1"/>
</dbReference>
<keyword evidence="5" id="KW-1133">Transmembrane helix</keyword>
<dbReference type="RefSeq" id="WP_247029367.1">
    <property type="nucleotide sequence ID" value="NZ_JALKCH010000006.1"/>
</dbReference>
<comment type="caution">
    <text evidence="7">The sequence shown here is derived from an EMBL/GenBank/DDBJ whole genome shotgun (WGS) entry which is preliminary data.</text>
</comment>
<dbReference type="NCBIfam" id="NF047696">
    <property type="entry name" value="ThlDiSintTplARhiz"/>
    <property type="match status" value="1"/>
</dbReference>
<evidence type="ECO:0000259" key="6">
    <source>
        <dbReference type="PROSITE" id="PS51352"/>
    </source>
</evidence>
<accession>A0ABT0DCD4</accession>
<keyword evidence="5" id="KW-0472">Membrane</keyword>
<proteinExistence type="predicted"/>
<evidence type="ECO:0000313" key="8">
    <source>
        <dbReference type="Proteomes" id="UP001203284"/>
    </source>
</evidence>
<keyword evidence="4" id="KW-0676">Redox-active center</keyword>
<organism evidence="7 8">
    <name type="scientific">Ancylobacter crimeensis</name>
    <dbReference type="NCBI Taxonomy" id="2579147"/>
    <lineage>
        <taxon>Bacteria</taxon>
        <taxon>Pseudomonadati</taxon>
        <taxon>Pseudomonadota</taxon>
        <taxon>Alphaproteobacteria</taxon>
        <taxon>Hyphomicrobiales</taxon>
        <taxon>Xanthobacteraceae</taxon>
        <taxon>Ancylobacter</taxon>
    </lineage>
</organism>
<dbReference type="CDD" id="cd02966">
    <property type="entry name" value="TlpA_like_family"/>
    <property type="match status" value="1"/>
</dbReference>
<dbReference type="PROSITE" id="PS00194">
    <property type="entry name" value="THIOREDOXIN_1"/>
    <property type="match status" value="1"/>
</dbReference>